<reference evidence="1 2" key="1">
    <citation type="submission" date="2019-04" db="EMBL/GenBank/DDBJ databases">
        <title>An improved genome assembly and genetic linkage map for asparagus bean, Vigna unguiculata ssp. sesquipedialis.</title>
        <authorList>
            <person name="Xia Q."/>
            <person name="Zhang R."/>
            <person name="Dong Y."/>
        </authorList>
    </citation>
    <scope>NUCLEOTIDE SEQUENCE [LARGE SCALE GENOMIC DNA]</scope>
    <source>
        <tissue evidence="1">Leaf</tissue>
    </source>
</reference>
<dbReference type="EMBL" id="CP039354">
    <property type="protein sequence ID" value="QCE11267.1"/>
    <property type="molecule type" value="Genomic_DNA"/>
</dbReference>
<organism evidence="1 2">
    <name type="scientific">Vigna unguiculata</name>
    <name type="common">Cowpea</name>
    <dbReference type="NCBI Taxonomy" id="3917"/>
    <lineage>
        <taxon>Eukaryota</taxon>
        <taxon>Viridiplantae</taxon>
        <taxon>Streptophyta</taxon>
        <taxon>Embryophyta</taxon>
        <taxon>Tracheophyta</taxon>
        <taxon>Spermatophyta</taxon>
        <taxon>Magnoliopsida</taxon>
        <taxon>eudicotyledons</taxon>
        <taxon>Gunneridae</taxon>
        <taxon>Pentapetalae</taxon>
        <taxon>rosids</taxon>
        <taxon>fabids</taxon>
        <taxon>Fabales</taxon>
        <taxon>Fabaceae</taxon>
        <taxon>Papilionoideae</taxon>
        <taxon>50 kb inversion clade</taxon>
        <taxon>NPAAA clade</taxon>
        <taxon>indigoferoid/millettioid clade</taxon>
        <taxon>Phaseoleae</taxon>
        <taxon>Vigna</taxon>
    </lineage>
</organism>
<sequence>MASHATCCIVFPVISSSNINSLACIESFSIPTEAKLGKTSIIPEPISAGTTTGLDTYMIKLPPLLEFLKSEGFIKRRKPPSFV</sequence>
<keyword evidence="2" id="KW-1185">Reference proteome</keyword>
<protein>
    <submittedName>
        <fullName evidence="1">Uncharacterized protein</fullName>
    </submittedName>
</protein>
<accession>A0A4D6NH61</accession>
<dbReference type="AlphaFoldDB" id="A0A4D6NH61"/>
<evidence type="ECO:0000313" key="2">
    <source>
        <dbReference type="Proteomes" id="UP000501690"/>
    </source>
</evidence>
<dbReference type="Proteomes" id="UP000501690">
    <property type="component" value="Linkage Group LG10"/>
</dbReference>
<name>A0A4D6NH61_VIGUN</name>
<gene>
    <name evidence="1" type="ORF">DEO72_LG10g2500</name>
</gene>
<evidence type="ECO:0000313" key="1">
    <source>
        <dbReference type="EMBL" id="QCE11267.1"/>
    </source>
</evidence>
<proteinExistence type="predicted"/>